<protein>
    <submittedName>
        <fullName evidence="2">Uncharacterized protein LOC106468282</fullName>
    </submittedName>
</protein>
<dbReference type="GeneID" id="106468282"/>
<dbReference type="Proteomes" id="UP000694941">
    <property type="component" value="Unplaced"/>
</dbReference>
<name>A0ABM1T8W6_LIMPO</name>
<evidence type="ECO:0000313" key="2">
    <source>
        <dbReference type="RefSeq" id="XP_022252322.1"/>
    </source>
</evidence>
<evidence type="ECO:0000313" key="1">
    <source>
        <dbReference type="Proteomes" id="UP000694941"/>
    </source>
</evidence>
<accession>A0ABM1T8W6</accession>
<keyword evidence="1" id="KW-1185">Reference proteome</keyword>
<sequence>MALSKLELKNSSYRLRKLPENIWRKPPLHDCDTLKDAGICDGTLLILEDGSPPKSDEITLLFSVGAGAGDQADFEVNIEKQASISQCLKSMLRTAEIEVKLKLKIKKVEKNAEENSEDYQVKILTPQYCKEILSVHGLDTIEVLLHQDRHLSA</sequence>
<dbReference type="RefSeq" id="XP_022252322.1">
    <property type="nucleotide sequence ID" value="XM_022396614.1"/>
</dbReference>
<organism evidence="1 2">
    <name type="scientific">Limulus polyphemus</name>
    <name type="common">Atlantic horseshoe crab</name>
    <dbReference type="NCBI Taxonomy" id="6850"/>
    <lineage>
        <taxon>Eukaryota</taxon>
        <taxon>Metazoa</taxon>
        <taxon>Ecdysozoa</taxon>
        <taxon>Arthropoda</taxon>
        <taxon>Chelicerata</taxon>
        <taxon>Merostomata</taxon>
        <taxon>Xiphosura</taxon>
        <taxon>Limulidae</taxon>
        <taxon>Limulus</taxon>
    </lineage>
</organism>
<proteinExistence type="predicted"/>
<gene>
    <name evidence="2" type="primary">LOC106468282</name>
</gene>
<reference evidence="2" key="1">
    <citation type="submission" date="2025-08" db="UniProtKB">
        <authorList>
            <consortium name="RefSeq"/>
        </authorList>
    </citation>
    <scope>IDENTIFICATION</scope>
    <source>
        <tissue evidence="2">Muscle</tissue>
    </source>
</reference>